<gene>
    <name evidence="9" type="ORF">SAMN05216481_11136</name>
</gene>
<keyword evidence="2" id="KW-1003">Cell membrane</keyword>
<reference evidence="9 10" key="1">
    <citation type="submission" date="2016-10" db="EMBL/GenBank/DDBJ databases">
        <authorList>
            <person name="de Groot N.N."/>
        </authorList>
    </citation>
    <scope>NUCLEOTIDE SEQUENCE [LARGE SCALE GENOMIC DNA]</scope>
    <source>
        <strain evidence="9 10">CGMCC 4.3519</strain>
    </source>
</reference>
<feature type="domain" description="ABC3 transporter permease C-terminal" evidence="8">
    <location>
        <begin position="228"/>
        <end position="339"/>
    </location>
</feature>
<dbReference type="RefSeq" id="WP_093661161.1">
    <property type="nucleotide sequence ID" value="NZ_FOET01000011.1"/>
</dbReference>
<keyword evidence="5 7" id="KW-0472">Membrane</keyword>
<feature type="domain" description="ABC3 transporter permease C-terminal" evidence="8">
    <location>
        <begin position="692"/>
        <end position="795"/>
    </location>
</feature>
<proteinExistence type="predicted"/>
<feature type="compositionally biased region" description="Pro residues" evidence="6">
    <location>
        <begin position="10"/>
        <end position="26"/>
    </location>
</feature>
<feature type="transmembrane region" description="Helical" evidence="7">
    <location>
        <begin position="687"/>
        <end position="705"/>
    </location>
</feature>
<feature type="transmembrane region" description="Helical" evidence="7">
    <location>
        <begin position="393"/>
        <end position="412"/>
    </location>
</feature>
<organism evidence="9 10">
    <name type="scientific">Streptomyces radiopugnans</name>
    <dbReference type="NCBI Taxonomy" id="403935"/>
    <lineage>
        <taxon>Bacteria</taxon>
        <taxon>Bacillati</taxon>
        <taxon>Actinomycetota</taxon>
        <taxon>Actinomycetes</taxon>
        <taxon>Kitasatosporales</taxon>
        <taxon>Streptomycetaceae</taxon>
        <taxon>Streptomyces</taxon>
    </lineage>
</organism>
<feature type="transmembrane region" description="Helical" evidence="7">
    <location>
        <begin position="318"/>
        <end position="339"/>
    </location>
</feature>
<dbReference type="Pfam" id="PF02687">
    <property type="entry name" value="FtsX"/>
    <property type="match status" value="2"/>
</dbReference>
<accession>A0A1H9HFI2</accession>
<evidence type="ECO:0000256" key="4">
    <source>
        <dbReference type="ARBA" id="ARBA00022989"/>
    </source>
</evidence>
<dbReference type="InterPro" id="IPR003838">
    <property type="entry name" value="ABC3_permease_C"/>
</dbReference>
<protein>
    <submittedName>
        <fullName evidence="9">FtsX-like permease family protein</fullName>
    </submittedName>
</protein>
<feature type="transmembrane region" description="Helical" evidence="7">
    <location>
        <begin position="776"/>
        <end position="799"/>
    </location>
</feature>
<evidence type="ECO:0000256" key="5">
    <source>
        <dbReference type="ARBA" id="ARBA00023136"/>
    </source>
</evidence>
<evidence type="ECO:0000256" key="6">
    <source>
        <dbReference type="SAM" id="MobiDB-lite"/>
    </source>
</evidence>
<keyword evidence="4 7" id="KW-1133">Transmembrane helix</keyword>
<evidence type="ECO:0000256" key="7">
    <source>
        <dbReference type="SAM" id="Phobius"/>
    </source>
</evidence>
<feature type="transmembrane region" description="Helical" evidence="7">
    <location>
        <begin position="219"/>
        <end position="244"/>
    </location>
</feature>
<evidence type="ECO:0000256" key="2">
    <source>
        <dbReference type="ARBA" id="ARBA00022475"/>
    </source>
</evidence>
<comment type="subcellular location">
    <subcellularLocation>
        <location evidence="1">Cell membrane</location>
        <topology evidence="1">Multi-pass membrane protein</topology>
    </subcellularLocation>
</comment>
<feature type="transmembrane region" description="Helical" evidence="7">
    <location>
        <begin position="52"/>
        <end position="75"/>
    </location>
</feature>
<evidence type="ECO:0000256" key="1">
    <source>
        <dbReference type="ARBA" id="ARBA00004651"/>
    </source>
</evidence>
<evidence type="ECO:0000313" key="10">
    <source>
        <dbReference type="Proteomes" id="UP000199055"/>
    </source>
</evidence>
<evidence type="ECO:0000313" key="9">
    <source>
        <dbReference type="EMBL" id="SEQ61143.1"/>
    </source>
</evidence>
<name>A0A1H9HFI2_9ACTN</name>
<dbReference type="Proteomes" id="UP000199055">
    <property type="component" value="Unassembled WGS sequence"/>
</dbReference>
<dbReference type="GO" id="GO:0005886">
    <property type="term" value="C:plasma membrane"/>
    <property type="evidence" value="ECO:0007669"/>
    <property type="project" value="UniProtKB-SubCell"/>
</dbReference>
<dbReference type="PANTHER" id="PTHR30287:SF2">
    <property type="entry name" value="BLL1001 PROTEIN"/>
    <property type="match status" value="1"/>
</dbReference>
<sequence>MSTLDSRTPQAPPAPEPAPGPAPPTGPRGAARWAADLAMGARFALTGGRESWIRTVLTAVGVGLGVAVLMVAASVPNMLGAREARGEARENFGFGPVERSDHSALYTWSDTEFRGEGIRGRYIEPEGSSPPVPPGVEGLPGPGEMLVSPALGELLASPEGELLRERLSQRVVGTIGDEGLLGPKELTFLAGSDTLSDFPDSAMRIDRFDEVGEPEPLDAVLLLLVVVVCVVLLFPVWVFIATSVRFGGERRDRRLAALRLVGADSRMVRRIAAGESLVGALLGLAVGAALLLPVRALIGRAEFLDISVFPADVRPSAPLVALIAVAVPVSAVVVTLFALRGVAIEPLGVVRDAGVRRRRLWWRLVPPGIGLVLLLPLVGGIDAERGTIDTYRIAAGIVLLLVGVTTVLPWLVEWVVNRMRGGPLAFQLAVRRLQLDSGPGARAVSGITVAVAGAIAVQMLFGGVEGDYTRSTGHDTSRADLQVMRDLRDGRQAWELTERLEDIRGVDRVLGAAVLHAPEAGTDPNGDRSWTRITVAGCATLEQLARLRSCEEGDVFVAPPTEDGAEEPGARPGARLDLNIPVYSHEKEAYERTGEPRPWSVPADAPVVVARPDAMGRYTAGVLATPGALDLTRVTQAHADVSVKLDPAVPDAVEHIRNAVETGSPETRVMTLSATDQSNKFAAVQRALYAGAAGVMLLIGASMVVSTLEQLRERRKLLSVLVAFGTRRSTLGWSVLWQTALPVALGLVLSVAGGIGLGAVLLKLVSTPVAVHWTSLGAMTGIGAGVVLLVTALSLPPLWRMMRPDGLRTE</sequence>
<feature type="region of interest" description="Disordered" evidence="6">
    <location>
        <begin position="1"/>
        <end position="29"/>
    </location>
</feature>
<feature type="transmembrane region" description="Helical" evidence="7">
    <location>
        <begin position="360"/>
        <end position="381"/>
    </location>
</feature>
<feature type="transmembrane region" description="Helical" evidence="7">
    <location>
        <begin position="276"/>
        <end position="298"/>
    </location>
</feature>
<dbReference type="STRING" id="403935.SAMN05216481_11136"/>
<dbReference type="InterPro" id="IPR038766">
    <property type="entry name" value="Membrane_comp_ABC_pdt"/>
</dbReference>
<evidence type="ECO:0000259" key="8">
    <source>
        <dbReference type="Pfam" id="PF02687"/>
    </source>
</evidence>
<keyword evidence="10" id="KW-1185">Reference proteome</keyword>
<evidence type="ECO:0000256" key="3">
    <source>
        <dbReference type="ARBA" id="ARBA00022692"/>
    </source>
</evidence>
<feature type="transmembrane region" description="Helical" evidence="7">
    <location>
        <begin position="441"/>
        <end position="461"/>
    </location>
</feature>
<dbReference type="EMBL" id="FOET01000011">
    <property type="protein sequence ID" value="SEQ61143.1"/>
    <property type="molecule type" value="Genomic_DNA"/>
</dbReference>
<dbReference type="AlphaFoldDB" id="A0A1H9HFI2"/>
<feature type="transmembrane region" description="Helical" evidence="7">
    <location>
        <begin position="743"/>
        <end position="764"/>
    </location>
</feature>
<dbReference type="PANTHER" id="PTHR30287">
    <property type="entry name" value="MEMBRANE COMPONENT OF PREDICTED ABC SUPERFAMILY METABOLITE UPTAKE TRANSPORTER"/>
    <property type="match status" value="1"/>
</dbReference>
<keyword evidence="3 7" id="KW-0812">Transmembrane</keyword>